<gene>
    <name evidence="10" type="ORF">PVAND_008134</name>
</gene>
<evidence type="ECO:0000256" key="9">
    <source>
        <dbReference type="RuleBase" id="RU000461"/>
    </source>
</evidence>
<comment type="cofactor">
    <cofactor evidence="1 8">
        <name>heme</name>
        <dbReference type="ChEBI" id="CHEBI:30413"/>
    </cofactor>
</comment>
<evidence type="ECO:0000313" key="11">
    <source>
        <dbReference type="Proteomes" id="UP001107558"/>
    </source>
</evidence>
<keyword evidence="11" id="KW-1185">Reference proteome</keyword>
<dbReference type="GO" id="GO:0016705">
    <property type="term" value="F:oxidoreductase activity, acting on paired donors, with incorporation or reduction of molecular oxygen"/>
    <property type="evidence" value="ECO:0007669"/>
    <property type="project" value="InterPro"/>
</dbReference>
<dbReference type="PRINTS" id="PR00385">
    <property type="entry name" value="P450"/>
</dbReference>
<keyword evidence="3 8" id="KW-0349">Heme</keyword>
<keyword evidence="4 8" id="KW-0479">Metal-binding</keyword>
<evidence type="ECO:0000256" key="7">
    <source>
        <dbReference type="ARBA" id="ARBA00023033"/>
    </source>
</evidence>
<dbReference type="InterPro" id="IPR001128">
    <property type="entry name" value="Cyt_P450"/>
</dbReference>
<keyword evidence="7 9" id="KW-0503">Monooxygenase</keyword>
<evidence type="ECO:0000256" key="3">
    <source>
        <dbReference type="ARBA" id="ARBA00022617"/>
    </source>
</evidence>
<dbReference type="Pfam" id="PF00067">
    <property type="entry name" value="p450"/>
    <property type="match status" value="1"/>
</dbReference>
<dbReference type="InterPro" id="IPR017972">
    <property type="entry name" value="Cyt_P450_CS"/>
</dbReference>
<dbReference type="InterPro" id="IPR002401">
    <property type="entry name" value="Cyt_P450_E_grp-I"/>
</dbReference>
<evidence type="ECO:0000256" key="6">
    <source>
        <dbReference type="ARBA" id="ARBA00023004"/>
    </source>
</evidence>
<organism evidence="10 11">
    <name type="scientific">Polypedilum vanderplanki</name>
    <name type="common">Sleeping chironomid midge</name>
    <dbReference type="NCBI Taxonomy" id="319348"/>
    <lineage>
        <taxon>Eukaryota</taxon>
        <taxon>Metazoa</taxon>
        <taxon>Ecdysozoa</taxon>
        <taxon>Arthropoda</taxon>
        <taxon>Hexapoda</taxon>
        <taxon>Insecta</taxon>
        <taxon>Pterygota</taxon>
        <taxon>Neoptera</taxon>
        <taxon>Endopterygota</taxon>
        <taxon>Diptera</taxon>
        <taxon>Nematocera</taxon>
        <taxon>Chironomoidea</taxon>
        <taxon>Chironomidae</taxon>
        <taxon>Chironominae</taxon>
        <taxon>Polypedilum</taxon>
        <taxon>Polypedilum</taxon>
    </lineage>
</organism>
<dbReference type="EMBL" id="JADBJN010000002">
    <property type="protein sequence ID" value="KAG5678462.1"/>
    <property type="molecule type" value="Genomic_DNA"/>
</dbReference>
<dbReference type="InterPro" id="IPR050196">
    <property type="entry name" value="Cytochrome_P450_Monoox"/>
</dbReference>
<dbReference type="AlphaFoldDB" id="A0A9J6CA17"/>
<accession>A0A9J6CA17</accession>
<dbReference type="Proteomes" id="UP001107558">
    <property type="component" value="Chromosome 2"/>
</dbReference>
<dbReference type="PRINTS" id="PR00463">
    <property type="entry name" value="EP450I"/>
</dbReference>
<dbReference type="GO" id="GO:0005506">
    <property type="term" value="F:iron ion binding"/>
    <property type="evidence" value="ECO:0007669"/>
    <property type="project" value="InterPro"/>
</dbReference>
<sequence>MLIVILTLTIVLFWLLRDEFRKFYLAFFIPGPPGLPLAGNGLDLINKSPQELIQIISRYLKNHGNFIRIWLGNQLLIATTDPKAVQAIMTDSNLLTKSREYEYMEAWLGTGLLTSTNQKWLSRRKILTPAFHFKILDEFIEVFDKQGTILIEKLKKFDGKESFNIFPLVALCALDVICETAMGISLNSQSDSESQYVKNVNELADIIHRRTYDFIERYEFLFKFTKTYKRQQKLVEALHQFTESVIKSRRKEMKSKQNTAQEDEDFGIKKKKALLDLLLETTVEGKLLSNEDIREEIDTFMFEGHDTSASALAYTLYNIARYEHIQKKCFEEIDSVLGNDGKITMKSLNELKYLELVCKESLRLYPSVPIFGRRTVEEMMINDKMIPKDTTLLMLPYFMARDPEIWQNPEKFIPERHAVEKDNEDSQVFTYIPFSGGYRNCIGQKFAMLELKSTVSKVVLNYKLSVKENFTPEDALELVIKSTNGIMLKIESRKLSN</sequence>
<dbReference type="PROSITE" id="PS00086">
    <property type="entry name" value="CYTOCHROME_P450"/>
    <property type="match status" value="1"/>
</dbReference>
<dbReference type="PANTHER" id="PTHR24291">
    <property type="entry name" value="CYTOCHROME P450 FAMILY 4"/>
    <property type="match status" value="1"/>
</dbReference>
<dbReference type="SUPFAM" id="SSF48264">
    <property type="entry name" value="Cytochrome P450"/>
    <property type="match status" value="1"/>
</dbReference>
<evidence type="ECO:0000256" key="1">
    <source>
        <dbReference type="ARBA" id="ARBA00001971"/>
    </source>
</evidence>
<evidence type="ECO:0000256" key="8">
    <source>
        <dbReference type="PIRSR" id="PIRSR602401-1"/>
    </source>
</evidence>
<evidence type="ECO:0000313" key="10">
    <source>
        <dbReference type="EMBL" id="KAG5678462.1"/>
    </source>
</evidence>
<keyword evidence="5 9" id="KW-0560">Oxidoreductase</keyword>
<reference evidence="10" key="1">
    <citation type="submission" date="2021-03" db="EMBL/GenBank/DDBJ databases">
        <title>Chromosome level genome of the anhydrobiotic midge Polypedilum vanderplanki.</title>
        <authorList>
            <person name="Yoshida Y."/>
            <person name="Kikawada T."/>
            <person name="Gusev O."/>
        </authorList>
    </citation>
    <scope>NUCLEOTIDE SEQUENCE</scope>
    <source>
        <strain evidence="10">NIAS01</strain>
        <tissue evidence="10">Whole body or cell culture</tissue>
    </source>
</reference>
<proteinExistence type="inferred from homology"/>
<dbReference type="InterPro" id="IPR036396">
    <property type="entry name" value="Cyt_P450_sf"/>
</dbReference>
<comment type="similarity">
    <text evidence="2 9">Belongs to the cytochrome P450 family.</text>
</comment>
<evidence type="ECO:0000256" key="2">
    <source>
        <dbReference type="ARBA" id="ARBA00010617"/>
    </source>
</evidence>
<name>A0A9J6CA17_POLVA</name>
<protein>
    <recommendedName>
        <fullName evidence="12">Cytochrome P450</fullName>
    </recommendedName>
</protein>
<evidence type="ECO:0000256" key="4">
    <source>
        <dbReference type="ARBA" id="ARBA00022723"/>
    </source>
</evidence>
<evidence type="ECO:0008006" key="12">
    <source>
        <dbReference type="Google" id="ProtNLM"/>
    </source>
</evidence>
<dbReference type="GO" id="GO:0004497">
    <property type="term" value="F:monooxygenase activity"/>
    <property type="evidence" value="ECO:0007669"/>
    <property type="project" value="UniProtKB-KW"/>
</dbReference>
<dbReference type="GO" id="GO:0020037">
    <property type="term" value="F:heme binding"/>
    <property type="evidence" value="ECO:0007669"/>
    <property type="project" value="InterPro"/>
</dbReference>
<comment type="caution">
    <text evidence="10">The sequence shown here is derived from an EMBL/GenBank/DDBJ whole genome shotgun (WGS) entry which is preliminary data.</text>
</comment>
<evidence type="ECO:0000256" key="5">
    <source>
        <dbReference type="ARBA" id="ARBA00023002"/>
    </source>
</evidence>
<dbReference type="Gene3D" id="1.10.630.10">
    <property type="entry name" value="Cytochrome P450"/>
    <property type="match status" value="1"/>
</dbReference>
<keyword evidence="6 8" id="KW-0408">Iron</keyword>
<feature type="binding site" description="axial binding residue" evidence="8">
    <location>
        <position position="441"/>
    </location>
    <ligand>
        <name>heme</name>
        <dbReference type="ChEBI" id="CHEBI:30413"/>
    </ligand>
    <ligandPart>
        <name>Fe</name>
        <dbReference type="ChEBI" id="CHEBI:18248"/>
    </ligandPart>
</feature>
<dbReference type="PANTHER" id="PTHR24291:SF203">
    <property type="entry name" value="CYTOCHROME P450 4D1-RELATED"/>
    <property type="match status" value="1"/>
</dbReference>
<dbReference type="OrthoDB" id="1470350at2759"/>
<dbReference type="CDD" id="cd20628">
    <property type="entry name" value="CYP4"/>
    <property type="match status" value="1"/>
</dbReference>